<dbReference type="EMBL" id="KV878126">
    <property type="protein sequence ID" value="OJI97835.1"/>
    <property type="molecule type" value="Genomic_DNA"/>
</dbReference>
<dbReference type="Proteomes" id="UP000184073">
    <property type="component" value="Unassembled WGS sequence"/>
</dbReference>
<proteinExistence type="predicted"/>
<evidence type="ECO:0000313" key="2">
    <source>
        <dbReference type="Proteomes" id="UP000184073"/>
    </source>
</evidence>
<dbReference type="AlphaFoldDB" id="A0A1L9P8K6"/>
<accession>A0A1L9P8K6</accession>
<name>A0A1L9P8K6_ASPVE</name>
<organism evidence="1 2">
    <name type="scientific">Aspergillus versicolor CBS 583.65</name>
    <dbReference type="NCBI Taxonomy" id="1036611"/>
    <lineage>
        <taxon>Eukaryota</taxon>
        <taxon>Fungi</taxon>
        <taxon>Dikarya</taxon>
        <taxon>Ascomycota</taxon>
        <taxon>Pezizomycotina</taxon>
        <taxon>Eurotiomycetes</taxon>
        <taxon>Eurotiomycetidae</taxon>
        <taxon>Eurotiales</taxon>
        <taxon>Aspergillaceae</taxon>
        <taxon>Aspergillus</taxon>
        <taxon>Aspergillus subgen. Nidulantes</taxon>
    </lineage>
</organism>
<keyword evidence="2" id="KW-1185">Reference proteome</keyword>
<dbReference type="GeneID" id="63726944"/>
<sequence length="108" mass="11970">MLSPQGLLSGCCTRGVWGVEHRVSIESIELHKPGGLSGFYQRSTTVLPRAVRELGWERVLTGCWWTSEKSYNVCQFKISEASRAFHIGNEEGAGASGSFHSRRRIVST</sequence>
<dbReference type="RefSeq" id="XP_040663598.1">
    <property type="nucleotide sequence ID" value="XM_040811433.1"/>
</dbReference>
<reference evidence="2" key="1">
    <citation type="journal article" date="2017" name="Genome Biol.">
        <title>Comparative genomics reveals high biological diversity and specific adaptations in the industrially and medically important fungal genus Aspergillus.</title>
        <authorList>
            <person name="de Vries R.P."/>
            <person name="Riley R."/>
            <person name="Wiebenga A."/>
            <person name="Aguilar-Osorio G."/>
            <person name="Amillis S."/>
            <person name="Uchima C.A."/>
            <person name="Anderluh G."/>
            <person name="Asadollahi M."/>
            <person name="Askin M."/>
            <person name="Barry K."/>
            <person name="Battaglia E."/>
            <person name="Bayram O."/>
            <person name="Benocci T."/>
            <person name="Braus-Stromeyer S.A."/>
            <person name="Caldana C."/>
            <person name="Canovas D."/>
            <person name="Cerqueira G.C."/>
            <person name="Chen F."/>
            <person name="Chen W."/>
            <person name="Choi C."/>
            <person name="Clum A."/>
            <person name="Dos Santos R.A."/>
            <person name="Damasio A.R."/>
            <person name="Diallinas G."/>
            <person name="Emri T."/>
            <person name="Fekete E."/>
            <person name="Flipphi M."/>
            <person name="Freyberg S."/>
            <person name="Gallo A."/>
            <person name="Gournas C."/>
            <person name="Habgood R."/>
            <person name="Hainaut M."/>
            <person name="Harispe M.L."/>
            <person name="Henrissat B."/>
            <person name="Hilden K.S."/>
            <person name="Hope R."/>
            <person name="Hossain A."/>
            <person name="Karabika E."/>
            <person name="Karaffa L."/>
            <person name="Karanyi Z."/>
            <person name="Krasevec N."/>
            <person name="Kuo A."/>
            <person name="Kusch H."/>
            <person name="LaButti K."/>
            <person name="Lagendijk E.L."/>
            <person name="Lapidus A."/>
            <person name="Levasseur A."/>
            <person name="Lindquist E."/>
            <person name="Lipzen A."/>
            <person name="Logrieco A.F."/>
            <person name="MacCabe A."/>
            <person name="Maekelae M.R."/>
            <person name="Malavazi I."/>
            <person name="Melin P."/>
            <person name="Meyer V."/>
            <person name="Mielnichuk N."/>
            <person name="Miskei M."/>
            <person name="Molnar A.P."/>
            <person name="Mule G."/>
            <person name="Ngan C.Y."/>
            <person name="Orejas M."/>
            <person name="Orosz E."/>
            <person name="Ouedraogo J.P."/>
            <person name="Overkamp K.M."/>
            <person name="Park H.-S."/>
            <person name="Perrone G."/>
            <person name="Piumi F."/>
            <person name="Punt P.J."/>
            <person name="Ram A.F."/>
            <person name="Ramon A."/>
            <person name="Rauscher S."/>
            <person name="Record E."/>
            <person name="Riano-Pachon D.M."/>
            <person name="Robert V."/>
            <person name="Roehrig J."/>
            <person name="Ruller R."/>
            <person name="Salamov A."/>
            <person name="Salih N.S."/>
            <person name="Samson R.A."/>
            <person name="Sandor E."/>
            <person name="Sanguinetti M."/>
            <person name="Schuetze T."/>
            <person name="Sepcic K."/>
            <person name="Shelest E."/>
            <person name="Sherlock G."/>
            <person name="Sophianopoulou V."/>
            <person name="Squina F.M."/>
            <person name="Sun H."/>
            <person name="Susca A."/>
            <person name="Todd R.B."/>
            <person name="Tsang A."/>
            <person name="Unkles S.E."/>
            <person name="van de Wiele N."/>
            <person name="van Rossen-Uffink D."/>
            <person name="Oliveira J.V."/>
            <person name="Vesth T.C."/>
            <person name="Visser J."/>
            <person name="Yu J.-H."/>
            <person name="Zhou M."/>
            <person name="Andersen M.R."/>
            <person name="Archer D.B."/>
            <person name="Baker S.E."/>
            <person name="Benoit I."/>
            <person name="Brakhage A.A."/>
            <person name="Braus G.H."/>
            <person name="Fischer R."/>
            <person name="Frisvad J.C."/>
            <person name="Goldman G.H."/>
            <person name="Houbraken J."/>
            <person name="Oakley B."/>
            <person name="Pocsi I."/>
            <person name="Scazzocchio C."/>
            <person name="Seiboth B."/>
            <person name="vanKuyk P.A."/>
            <person name="Wortman J."/>
            <person name="Dyer P.S."/>
            <person name="Grigoriev I.V."/>
        </authorList>
    </citation>
    <scope>NUCLEOTIDE SEQUENCE [LARGE SCALE GENOMIC DNA]</scope>
    <source>
        <strain evidence="2">CBS 583.65</strain>
    </source>
</reference>
<gene>
    <name evidence="1" type="ORF">ASPVEDRAFT_37272</name>
</gene>
<dbReference type="VEuPathDB" id="FungiDB:ASPVEDRAFT_37272"/>
<evidence type="ECO:0000313" key="1">
    <source>
        <dbReference type="EMBL" id="OJI97835.1"/>
    </source>
</evidence>
<protein>
    <submittedName>
        <fullName evidence="1">Uncharacterized protein</fullName>
    </submittedName>
</protein>